<evidence type="ECO:0000313" key="4">
    <source>
        <dbReference type="Proteomes" id="UP000887568"/>
    </source>
</evidence>
<keyword evidence="2" id="KW-0472">Membrane</keyword>
<feature type="region of interest" description="Disordered" evidence="1">
    <location>
        <begin position="104"/>
        <end position="278"/>
    </location>
</feature>
<evidence type="ECO:0000256" key="1">
    <source>
        <dbReference type="SAM" id="MobiDB-lite"/>
    </source>
</evidence>
<feature type="compositionally biased region" description="Basic and acidic residues" evidence="1">
    <location>
        <begin position="266"/>
        <end position="278"/>
    </location>
</feature>
<reference evidence="3" key="1">
    <citation type="submission" date="2022-11" db="UniProtKB">
        <authorList>
            <consortium name="EnsemblMetazoa"/>
        </authorList>
    </citation>
    <scope>IDENTIFICATION</scope>
</reference>
<dbReference type="AlphaFoldDB" id="A0A914AMP5"/>
<sequence>MTLCQLGREPYTESAYDEWQVLNSTFLCECNDATATSAEYYRFKDGAFSSLNSTCEENGGSPDPSASNSGVIAGSVVAVVLVLLIIVAVVIVWYRKGGKKLVSGRKKRVSKSRTAASADDTEGRQRYAGDFLPSGAHRNPAFAASLDPSPEPDEDYGYINPDTVQPSRQPDKQPASGETGSHSTPKQRPPIVAPYQPKPTNAGQTGSDHGPNMPTSDQGYTSLTPPLGSPLNPQSSPLEGGFSGSDNDGGYQALTTGPHVDLPSSPDHDAYNHLEFTK</sequence>
<organism evidence="3 4">
    <name type="scientific">Patiria miniata</name>
    <name type="common">Bat star</name>
    <name type="synonym">Asterina miniata</name>
    <dbReference type="NCBI Taxonomy" id="46514"/>
    <lineage>
        <taxon>Eukaryota</taxon>
        <taxon>Metazoa</taxon>
        <taxon>Echinodermata</taxon>
        <taxon>Eleutherozoa</taxon>
        <taxon>Asterozoa</taxon>
        <taxon>Asteroidea</taxon>
        <taxon>Valvatacea</taxon>
        <taxon>Valvatida</taxon>
        <taxon>Asterinidae</taxon>
        <taxon>Patiria</taxon>
    </lineage>
</organism>
<accession>A0A914AMP5</accession>
<feature type="transmembrane region" description="Helical" evidence="2">
    <location>
        <begin position="71"/>
        <end position="94"/>
    </location>
</feature>
<keyword evidence="2" id="KW-1133">Transmembrane helix</keyword>
<dbReference type="EnsemblMetazoa" id="XM_038208776.1">
    <property type="protein sequence ID" value="XP_038064704.1"/>
    <property type="gene ID" value="LOC119735084"/>
</dbReference>
<protein>
    <submittedName>
        <fullName evidence="3">Uncharacterized protein</fullName>
    </submittedName>
</protein>
<dbReference type="RefSeq" id="XP_038064704.1">
    <property type="nucleotide sequence ID" value="XM_038208776.1"/>
</dbReference>
<evidence type="ECO:0000313" key="3">
    <source>
        <dbReference type="EnsemblMetazoa" id="XP_038064704.1"/>
    </source>
</evidence>
<feature type="compositionally biased region" description="Polar residues" evidence="1">
    <location>
        <begin position="176"/>
        <end position="186"/>
    </location>
</feature>
<dbReference type="Proteomes" id="UP000887568">
    <property type="component" value="Unplaced"/>
</dbReference>
<name>A0A914AMP5_PATMI</name>
<feature type="compositionally biased region" description="Polar residues" evidence="1">
    <location>
        <begin position="198"/>
        <end position="224"/>
    </location>
</feature>
<evidence type="ECO:0000256" key="2">
    <source>
        <dbReference type="SAM" id="Phobius"/>
    </source>
</evidence>
<keyword evidence="2" id="KW-0812">Transmembrane</keyword>
<keyword evidence="4" id="KW-1185">Reference proteome</keyword>
<dbReference type="GeneID" id="119735084"/>
<proteinExistence type="predicted"/>